<dbReference type="InterPro" id="IPR013216">
    <property type="entry name" value="Methyltransf_11"/>
</dbReference>
<gene>
    <name evidence="2" type="ORF">AUJ27_00265</name>
</gene>
<organism evidence="2 3">
    <name type="scientific">Candidatus Falkowbacteria bacterium CG1_02_37_44</name>
    <dbReference type="NCBI Taxonomy" id="1805146"/>
    <lineage>
        <taxon>Bacteria</taxon>
        <taxon>Candidatus Falkowiibacteriota</taxon>
    </lineage>
</organism>
<proteinExistence type="predicted"/>
<dbReference type="CDD" id="cd02440">
    <property type="entry name" value="AdoMet_MTases"/>
    <property type="match status" value="1"/>
</dbReference>
<dbReference type="InterPro" id="IPR029063">
    <property type="entry name" value="SAM-dependent_MTases_sf"/>
</dbReference>
<reference evidence="2 3" key="1">
    <citation type="journal article" date="2016" name="Environ. Microbiol.">
        <title>Genomic resolution of a cold subsurface aquifer community provides metabolic insights for novel microbes adapted to high CO concentrations.</title>
        <authorList>
            <person name="Probst A.J."/>
            <person name="Castelle C.J."/>
            <person name="Singh A."/>
            <person name="Brown C.T."/>
            <person name="Anantharaman K."/>
            <person name="Sharon I."/>
            <person name="Hug L.A."/>
            <person name="Burstein D."/>
            <person name="Emerson J.B."/>
            <person name="Thomas B.C."/>
            <person name="Banfield J.F."/>
        </authorList>
    </citation>
    <scope>NUCLEOTIDE SEQUENCE [LARGE SCALE GENOMIC DNA]</scope>
    <source>
        <strain evidence="2">CG1_02_37_44</strain>
    </source>
</reference>
<accession>A0A1J4TES2</accession>
<dbReference type="Gene3D" id="3.40.50.150">
    <property type="entry name" value="Vaccinia Virus protein VP39"/>
    <property type="match status" value="1"/>
</dbReference>
<evidence type="ECO:0000313" key="2">
    <source>
        <dbReference type="EMBL" id="OIO08687.1"/>
    </source>
</evidence>
<evidence type="ECO:0000259" key="1">
    <source>
        <dbReference type="Pfam" id="PF08241"/>
    </source>
</evidence>
<feature type="domain" description="Methyltransferase type 11" evidence="1">
    <location>
        <begin position="59"/>
        <end position="107"/>
    </location>
</feature>
<evidence type="ECO:0000313" key="3">
    <source>
        <dbReference type="Proteomes" id="UP000183192"/>
    </source>
</evidence>
<protein>
    <recommendedName>
        <fullName evidence="1">Methyltransferase type 11 domain-containing protein</fullName>
    </recommendedName>
</protein>
<sequence>MKKEISLLRKFEYEAISQVKIDGKILDLGGDRRSGYHELIKGEYKIEVVNINKETGADLCFDLEKVFPITSESYEAVMCVNVLEHIFNYKNVLDESFRILKKGGKLVGVVPFIFNVHGSPDDYFRFTGTALKRILKEAGFADLRVEELGTGIFSVIFQIKYGFFRFIYLRKLAMKFYIMLDKILIQKIIKSLKPNNHLSEKHLPLGYFFIAKK</sequence>
<dbReference type="STRING" id="1805146.AUJ27_00265"/>
<dbReference type="Proteomes" id="UP000183192">
    <property type="component" value="Unassembled WGS sequence"/>
</dbReference>
<dbReference type="Pfam" id="PF08241">
    <property type="entry name" value="Methyltransf_11"/>
    <property type="match status" value="1"/>
</dbReference>
<dbReference type="GO" id="GO:0008757">
    <property type="term" value="F:S-adenosylmethionine-dependent methyltransferase activity"/>
    <property type="evidence" value="ECO:0007669"/>
    <property type="project" value="InterPro"/>
</dbReference>
<name>A0A1J4TES2_9BACT</name>
<dbReference type="AlphaFoldDB" id="A0A1J4TES2"/>
<dbReference type="EMBL" id="MNUU01000004">
    <property type="protein sequence ID" value="OIO08687.1"/>
    <property type="molecule type" value="Genomic_DNA"/>
</dbReference>
<comment type="caution">
    <text evidence="2">The sequence shown here is derived from an EMBL/GenBank/DDBJ whole genome shotgun (WGS) entry which is preliminary data.</text>
</comment>
<dbReference type="SUPFAM" id="SSF53335">
    <property type="entry name" value="S-adenosyl-L-methionine-dependent methyltransferases"/>
    <property type="match status" value="1"/>
</dbReference>